<keyword evidence="4" id="KW-0732">Signal</keyword>
<dbReference type="RefSeq" id="WP_275594294.1">
    <property type="nucleotide sequence ID" value="NZ_CP102381.1"/>
</dbReference>
<comment type="similarity">
    <text evidence="1">Belongs to the bacterial solute-binding protein 9 family.</text>
</comment>
<name>A0ABY8C924_9GAMM</name>
<organism evidence="7 8">
    <name type="scientific">Thiomicrorhabdus lithotrophica</name>
    <dbReference type="NCBI Taxonomy" id="2949997"/>
    <lineage>
        <taxon>Bacteria</taxon>
        <taxon>Pseudomonadati</taxon>
        <taxon>Pseudomonadota</taxon>
        <taxon>Gammaproteobacteria</taxon>
        <taxon>Thiotrichales</taxon>
        <taxon>Piscirickettsiaceae</taxon>
        <taxon>Thiomicrorhabdus</taxon>
    </lineage>
</organism>
<feature type="region of interest" description="Disordered" evidence="6">
    <location>
        <begin position="159"/>
        <end position="183"/>
    </location>
</feature>
<evidence type="ECO:0000256" key="4">
    <source>
        <dbReference type="ARBA" id="ARBA00022729"/>
    </source>
</evidence>
<gene>
    <name evidence="7" type="ORF">NR989_08420</name>
</gene>
<evidence type="ECO:0000313" key="7">
    <source>
        <dbReference type="EMBL" id="WEJ62037.1"/>
    </source>
</evidence>
<evidence type="ECO:0000256" key="2">
    <source>
        <dbReference type="ARBA" id="ARBA00015915"/>
    </source>
</evidence>
<dbReference type="Gene3D" id="3.40.50.1980">
    <property type="entry name" value="Nitrogenase molybdenum iron protein domain"/>
    <property type="match status" value="2"/>
</dbReference>
<sequence length="369" mass="41593">MNILSSLKHKVRKEFKSSLNGVGYLNKEFSISTAIKIIFTLFTLLISQQSYALKITVSIPPLAGMVAPLLSGDDQLEVVLKPGASPHGFQLKPSHLRGLNESDLVLWVASPVDNWMQKPLTNLKVKEVSLKGLANIEQLPVRQGGLWEKKSQHIATLSEAEHKDTSADSEEHNHNHEHEYSVASESQRMDGHLWMSFKNSRLLIEAVSKQLQTLKPNDAENISQRTQAWLNKLDKTNQQIKQQLQQVQTVPYMVLHDAFQYFEHQYSLNGVGSIQLNPSVSPSLKRVAELRSKIKSGKVSCVFKEPQFPEKRVLSVTKGLDVRVGSLDPMGVVTKEFQKESGRDFLNYDVFILQLSHQFNDCLSKANNQ</sequence>
<evidence type="ECO:0000256" key="3">
    <source>
        <dbReference type="ARBA" id="ARBA00022448"/>
    </source>
</evidence>
<dbReference type="PANTHER" id="PTHR42953">
    <property type="entry name" value="HIGH-AFFINITY ZINC UPTAKE SYSTEM PROTEIN ZNUA-RELATED"/>
    <property type="match status" value="1"/>
</dbReference>
<keyword evidence="8" id="KW-1185">Reference proteome</keyword>
<keyword evidence="5" id="KW-0862">Zinc</keyword>
<evidence type="ECO:0000313" key="8">
    <source>
        <dbReference type="Proteomes" id="UP001222275"/>
    </source>
</evidence>
<dbReference type="InterPro" id="IPR050492">
    <property type="entry name" value="Bact_metal-bind_prot9"/>
</dbReference>
<dbReference type="PANTHER" id="PTHR42953:SF3">
    <property type="entry name" value="HIGH-AFFINITY ZINC UPTAKE SYSTEM PROTEIN ZNUA"/>
    <property type="match status" value="1"/>
</dbReference>
<dbReference type="EMBL" id="CP102381">
    <property type="protein sequence ID" value="WEJ62037.1"/>
    <property type="molecule type" value="Genomic_DNA"/>
</dbReference>
<dbReference type="SUPFAM" id="SSF53807">
    <property type="entry name" value="Helical backbone' metal receptor"/>
    <property type="match status" value="1"/>
</dbReference>
<dbReference type="Pfam" id="PF01297">
    <property type="entry name" value="ZnuA"/>
    <property type="match status" value="1"/>
</dbReference>
<accession>A0ABY8C924</accession>
<evidence type="ECO:0000256" key="6">
    <source>
        <dbReference type="SAM" id="MobiDB-lite"/>
    </source>
</evidence>
<dbReference type="InterPro" id="IPR006127">
    <property type="entry name" value="ZnuA-like"/>
</dbReference>
<evidence type="ECO:0000256" key="5">
    <source>
        <dbReference type="ARBA" id="ARBA00022906"/>
    </source>
</evidence>
<evidence type="ECO:0000256" key="1">
    <source>
        <dbReference type="ARBA" id="ARBA00011028"/>
    </source>
</evidence>
<proteinExistence type="inferred from homology"/>
<keyword evidence="5" id="KW-0406">Ion transport</keyword>
<protein>
    <recommendedName>
        <fullName evidence="2">High-affinity zinc uptake system protein ZnuA</fullName>
    </recommendedName>
</protein>
<feature type="compositionally biased region" description="Basic and acidic residues" evidence="6">
    <location>
        <begin position="159"/>
        <end position="180"/>
    </location>
</feature>
<keyword evidence="5" id="KW-0864">Zinc transport</keyword>
<dbReference type="Proteomes" id="UP001222275">
    <property type="component" value="Chromosome"/>
</dbReference>
<keyword evidence="3" id="KW-0813">Transport</keyword>
<reference evidence="7 8" key="1">
    <citation type="submission" date="2022-06" db="EMBL/GenBank/DDBJ databases">
        <title>Thiomicrohabdus sp. nov, an obligately chemolithoautotrophic, sulfur-oxidizing bacterium isolated from beach of Guanyin Mountain. Amoy.</title>
        <authorList>
            <person name="Zhu H."/>
        </authorList>
    </citation>
    <scope>NUCLEOTIDE SEQUENCE [LARGE SCALE GENOMIC DNA]</scope>
    <source>
        <strain evidence="7 8">XGS-01</strain>
    </source>
</reference>